<gene>
    <name evidence="2" type="ORF">QP433_04370</name>
</gene>
<feature type="domain" description="YozE SAM-like" evidence="1">
    <location>
        <begin position="2"/>
        <end position="67"/>
    </location>
</feature>
<accession>A0AAJ1Q619</accession>
<comment type="caution">
    <text evidence="2">The sequence shown here is derived from an EMBL/GenBank/DDBJ whole genome shotgun (WGS) entry which is preliminary data.</text>
</comment>
<dbReference type="Gene3D" id="1.10.150.260">
    <property type="entry name" value="YozE SAM-like"/>
    <property type="match status" value="1"/>
</dbReference>
<sequence length="70" mass="8350">MTFYNFIKRFVDEGADDPRSRLANTIVKDTAFPKQSDDFEEISDYLEKSSLYSKLLSHFDQAWQDYQYHS</sequence>
<proteinExistence type="predicted"/>
<dbReference type="EMBL" id="JASOOE010000006">
    <property type="protein sequence ID" value="MDK7187211.1"/>
    <property type="molecule type" value="Genomic_DNA"/>
</dbReference>
<organism evidence="2 3">
    <name type="scientific">Facklamia hominis</name>
    <dbReference type="NCBI Taxonomy" id="178214"/>
    <lineage>
        <taxon>Bacteria</taxon>
        <taxon>Bacillati</taxon>
        <taxon>Bacillota</taxon>
        <taxon>Bacilli</taxon>
        <taxon>Lactobacillales</taxon>
        <taxon>Aerococcaceae</taxon>
        <taxon>Facklamia</taxon>
    </lineage>
</organism>
<dbReference type="AlphaFoldDB" id="A0AAJ1Q619"/>
<protein>
    <submittedName>
        <fullName evidence="2">YozE family protein</fullName>
    </submittedName>
</protein>
<dbReference type="Proteomes" id="UP001229251">
    <property type="component" value="Unassembled WGS sequence"/>
</dbReference>
<reference evidence="2" key="1">
    <citation type="submission" date="2023-05" db="EMBL/GenBank/DDBJ databases">
        <title>Cataloging the Phylogenetic Diversity of Human Bladder Bacteria.</title>
        <authorList>
            <person name="Du J."/>
        </authorList>
    </citation>
    <scope>NUCLEOTIDE SEQUENCE</scope>
    <source>
        <strain evidence="2">UMB1231</strain>
    </source>
</reference>
<dbReference type="RefSeq" id="WP_006907656.1">
    <property type="nucleotide sequence ID" value="NZ_CAUPDI010000011.1"/>
</dbReference>
<evidence type="ECO:0000313" key="3">
    <source>
        <dbReference type="Proteomes" id="UP001229251"/>
    </source>
</evidence>
<name>A0AAJ1Q619_9LACT</name>
<dbReference type="SUPFAM" id="SSF140652">
    <property type="entry name" value="YozE-like"/>
    <property type="match status" value="1"/>
</dbReference>
<dbReference type="Pfam" id="PF06855">
    <property type="entry name" value="YozE_SAM_like"/>
    <property type="match status" value="1"/>
</dbReference>
<evidence type="ECO:0000259" key="1">
    <source>
        <dbReference type="Pfam" id="PF06855"/>
    </source>
</evidence>
<dbReference type="InterPro" id="IPR036806">
    <property type="entry name" value="YozE_SAM-like_sf"/>
</dbReference>
<dbReference type="NCBIfam" id="NF010193">
    <property type="entry name" value="PRK13672.1"/>
    <property type="match status" value="1"/>
</dbReference>
<dbReference type="InterPro" id="IPR023089">
    <property type="entry name" value="YozE_SAM-like"/>
</dbReference>
<evidence type="ECO:0000313" key="2">
    <source>
        <dbReference type="EMBL" id="MDK7187211.1"/>
    </source>
</evidence>